<feature type="transmembrane region" description="Helical" evidence="6">
    <location>
        <begin position="79"/>
        <end position="97"/>
    </location>
</feature>
<evidence type="ECO:0000256" key="4">
    <source>
        <dbReference type="ARBA" id="ARBA00023136"/>
    </source>
</evidence>
<dbReference type="PRINTS" id="PR01036">
    <property type="entry name" value="TCRTETB"/>
</dbReference>
<feature type="transmembrane region" description="Helical" evidence="6">
    <location>
        <begin position="109"/>
        <end position="126"/>
    </location>
</feature>
<evidence type="ECO:0000256" key="1">
    <source>
        <dbReference type="ARBA" id="ARBA00004141"/>
    </source>
</evidence>
<feature type="transmembrane region" description="Helical" evidence="6">
    <location>
        <begin position="437"/>
        <end position="464"/>
    </location>
</feature>
<evidence type="ECO:0000256" key="5">
    <source>
        <dbReference type="SAM" id="MobiDB-lite"/>
    </source>
</evidence>
<keyword evidence="2 6" id="KW-0812">Transmembrane</keyword>
<keyword evidence="8" id="KW-1185">Reference proteome</keyword>
<organism evidence="9">
    <name type="scientific">Dissoconium aciculare CBS 342.82</name>
    <dbReference type="NCBI Taxonomy" id="1314786"/>
    <lineage>
        <taxon>Eukaryota</taxon>
        <taxon>Fungi</taxon>
        <taxon>Dikarya</taxon>
        <taxon>Ascomycota</taxon>
        <taxon>Pezizomycotina</taxon>
        <taxon>Dothideomycetes</taxon>
        <taxon>Dothideomycetidae</taxon>
        <taxon>Mycosphaerellales</taxon>
        <taxon>Dissoconiaceae</taxon>
        <taxon>Dissoconium</taxon>
    </lineage>
</organism>
<feature type="compositionally biased region" description="Basic and acidic residues" evidence="5">
    <location>
        <begin position="573"/>
        <end position="597"/>
    </location>
</feature>
<dbReference type="OrthoDB" id="440553at2759"/>
<feature type="transmembrane region" description="Helical" evidence="6">
    <location>
        <begin position="198"/>
        <end position="218"/>
    </location>
</feature>
<dbReference type="InterPro" id="IPR011701">
    <property type="entry name" value="MFS"/>
</dbReference>
<feature type="transmembrane region" description="Helical" evidence="6">
    <location>
        <begin position="350"/>
        <end position="371"/>
    </location>
</feature>
<reference evidence="9" key="2">
    <citation type="submission" date="2020-04" db="EMBL/GenBank/DDBJ databases">
        <authorList>
            <consortium name="NCBI Genome Project"/>
        </authorList>
    </citation>
    <scope>NUCLEOTIDE SEQUENCE</scope>
    <source>
        <strain evidence="9">CBS 342.82</strain>
    </source>
</reference>
<feature type="transmembrane region" description="Helical" evidence="6">
    <location>
        <begin position="407"/>
        <end position="425"/>
    </location>
</feature>
<dbReference type="Pfam" id="PF07690">
    <property type="entry name" value="MFS_1"/>
    <property type="match status" value="1"/>
</dbReference>
<protein>
    <submittedName>
        <fullName evidence="9">MFS general substrate transporter</fullName>
    </submittedName>
</protein>
<feature type="region of interest" description="Disordered" evidence="5">
    <location>
        <begin position="1"/>
        <end position="33"/>
    </location>
</feature>
<dbReference type="AlphaFoldDB" id="A0A6J3M1J4"/>
<feature type="transmembrane region" description="Helical" evidence="6">
    <location>
        <begin position="41"/>
        <end position="67"/>
    </location>
</feature>
<proteinExistence type="predicted"/>
<dbReference type="SUPFAM" id="SSF103473">
    <property type="entry name" value="MFS general substrate transporter"/>
    <property type="match status" value="1"/>
</dbReference>
<gene>
    <name evidence="9" type="ORF">K489DRAFT_381361</name>
</gene>
<evidence type="ECO:0000256" key="2">
    <source>
        <dbReference type="ARBA" id="ARBA00022692"/>
    </source>
</evidence>
<evidence type="ECO:0000259" key="7">
    <source>
        <dbReference type="PROSITE" id="PS50850"/>
    </source>
</evidence>
<dbReference type="PROSITE" id="PS50850">
    <property type="entry name" value="MFS"/>
    <property type="match status" value="1"/>
</dbReference>
<sequence length="597" mass="63914">MATSPGDEVEVQKPPLQASAAEKDRAPTTPEGQPSGWRLNLVLAATFVGLCLSLLDTTIVAVSLPTIAEHFDEFDRSTWIINAYLITYMAFSIVIARMSDIFSCRSVQAVSFIIFIAFSLGCALSTSMTQLIVFRALQGMGGSGLYSMTMVIVPSLTPPQKRSMIGAYIALCVTTSGVLGPILGGAITNHQTSSTWPWIFWINLPVAGVALAVFLLAWPTGQSRKALSFAALLSIDFLGCLLLLAASTLLVFALLEAGTYQFEWNSPAIIACLVLSAASLVAFILWQIWIASHPAFKIKVVFPVNTITQRVVAAGMIATFLSGFVYYVAIVNLPERFQIVSQDTPIIAGIRLLPMLVFSGIGAIIGGAASARRNNTSYTLIAASAFQLLGYGLMTTLGLATEVPAKQYGFQIFLGLGFGMTMSSATQMMHLQVALQWLAVTQGALAQLRSLGGSIGLAIAVIIFNSRTRASAALTASLTPAQISSLYKSPIIVETFLPQQQVLVAEVFARAFTEQMRVAAYVSAVCLVVSLMTWERVPPEMPRVPRPPMTTTTTARLGHAMPPAAEPGGLVGEQRDGMKKDGPGTGLESKDDRQERD</sequence>
<dbReference type="GO" id="GO:0005886">
    <property type="term" value="C:plasma membrane"/>
    <property type="evidence" value="ECO:0007669"/>
    <property type="project" value="TreeGrafter"/>
</dbReference>
<comment type="subcellular location">
    <subcellularLocation>
        <location evidence="1">Membrane</location>
        <topology evidence="1">Multi-pass membrane protein</topology>
    </subcellularLocation>
</comment>
<name>A0A6J3M1J4_9PEZI</name>
<dbReference type="PANTHER" id="PTHR23501">
    <property type="entry name" value="MAJOR FACILITATOR SUPERFAMILY"/>
    <property type="match status" value="1"/>
</dbReference>
<dbReference type="PANTHER" id="PTHR23501:SF43">
    <property type="entry name" value="MULTIDRUG TRANSPORTER, PUTATIVE (AFU_ORTHOLOGUE AFUA_6G03040)-RELATED"/>
    <property type="match status" value="1"/>
</dbReference>
<feature type="transmembrane region" description="Helical" evidence="6">
    <location>
        <begin position="267"/>
        <end position="290"/>
    </location>
</feature>
<feature type="transmembrane region" description="Helical" evidence="6">
    <location>
        <begin position="165"/>
        <end position="186"/>
    </location>
</feature>
<feature type="domain" description="Major facilitator superfamily (MFS) profile" evidence="7">
    <location>
        <begin position="42"/>
        <end position="541"/>
    </location>
</feature>
<dbReference type="GeneID" id="54362900"/>
<keyword evidence="3 6" id="KW-1133">Transmembrane helix</keyword>
<feature type="transmembrane region" description="Helical" evidence="6">
    <location>
        <begin position="311"/>
        <end position="330"/>
    </location>
</feature>
<feature type="transmembrane region" description="Helical" evidence="6">
    <location>
        <begin position="132"/>
        <end position="153"/>
    </location>
</feature>
<dbReference type="InterPro" id="IPR020846">
    <property type="entry name" value="MFS_dom"/>
</dbReference>
<evidence type="ECO:0000313" key="9">
    <source>
        <dbReference type="RefSeq" id="XP_033458405.1"/>
    </source>
</evidence>
<reference evidence="9" key="3">
    <citation type="submission" date="2025-08" db="UniProtKB">
        <authorList>
            <consortium name="RefSeq"/>
        </authorList>
    </citation>
    <scope>IDENTIFICATION</scope>
    <source>
        <strain evidence="9">CBS 342.82</strain>
    </source>
</reference>
<feature type="transmembrane region" description="Helical" evidence="6">
    <location>
        <begin position="378"/>
        <end position="401"/>
    </location>
</feature>
<evidence type="ECO:0000256" key="3">
    <source>
        <dbReference type="ARBA" id="ARBA00022989"/>
    </source>
</evidence>
<reference evidence="9" key="1">
    <citation type="submission" date="2020-01" db="EMBL/GenBank/DDBJ databases">
        <authorList>
            <consortium name="DOE Joint Genome Institute"/>
            <person name="Haridas S."/>
            <person name="Albert R."/>
            <person name="Binder M."/>
            <person name="Bloem J."/>
            <person name="Labutti K."/>
            <person name="Salamov A."/>
            <person name="Andreopoulos B."/>
            <person name="Baker S.E."/>
            <person name="Barry K."/>
            <person name="Bills G."/>
            <person name="Bluhm B.H."/>
            <person name="Cannon C."/>
            <person name="Castanera R."/>
            <person name="Culley D.E."/>
            <person name="Daum C."/>
            <person name="Ezra D."/>
            <person name="Gonzalez J.B."/>
            <person name="Henrissat B."/>
            <person name="Kuo A."/>
            <person name="Liang C."/>
            <person name="Lipzen A."/>
            <person name="Lutzoni F."/>
            <person name="Magnuson J."/>
            <person name="Mondo S."/>
            <person name="Nolan M."/>
            <person name="Ohm R."/>
            <person name="Pangilinan J."/>
            <person name="Park H.-J."/>
            <person name="Ramirez L."/>
            <person name="Alfaro M."/>
            <person name="Sun H."/>
            <person name="Tritt A."/>
            <person name="Yoshinaga Y."/>
            <person name="Zwiers L.-H."/>
            <person name="Turgeon B.G."/>
            <person name="Goodwin S.B."/>
            <person name="Spatafora J.W."/>
            <person name="Crous P.W."/>
            <person name="Grigoriev I.V."/>
        </authorList>
    </citation>
    <scope>NUCLEOTIDE SEQUENCE</scope>
    <source>
        <strain evidence="9">CBS 342.82</strain>
    </source>
</reference>
<accession>A0A6J3M1J4</accession>
<dbReference type="Proteomes" id="UP000504637">
    <property type="component" value="Unplaced"/>
</dbReference>
<feature type="transmembrane region" description="Helical" evidence="6">
    <location>
        <begin position="230"/>
        <end position="255"/>
    </location>
</feature>
<dbReference type="GO" id="GO:0022857">
    <property type="term" value="F:transmembrane transporter activity"/>
    <property type="evidence" value="ECO:0007669"/>
    <property type="project" value="InterPro"/>
</dbReference>
<evidence type="ECO:0000256" key="6">
    <source>
        <dbReference type="SAM" id="Phobius"/>
    </source>
</evidence>
<keyword evidence="4 6" id="KW-0472">Membrane</keyword>
<evidence type="ECO:0000313" key="8">
    <source>
        <dbReference type="Proteomes" id="UP000504637"/>
    </source>
</evidence>
<feature type="region of interest" description="Disordered" evidence="5">
    <location>
        <begin position="542"/>
        <end position="597"/>
    </location>
</feature>
<dbReference type="InterPro" id="IPR036259">
    <property type="entry name" value="MFS_trans_sf"/>
</dbReference>
<dbReference type="Gene3D" id="1.20.1720.10">
    <property type="entry name" value="Multidrug resistance protein D"/>
    <property type="match status" value="1"/>
</dbReference>
<dbReference type="RefSeq" id="XP_033458405.1">
    <property type="nucleotide sequence ID" value="XM_033605100.1"/>
</dbReference>